<dbReference type="Proteomes" id="UP000628442">
    <property type="component" value="Unassembled WGS sequence"/>
</dbReference>
<evidence type="ECO:0000313" key="4">
    <source>
        <dbReference type="Proteomes" id="UP000292307"/>
    </source>
</evidence>
<keyword evidence="1" id="KW-0233">DNA recombination</keyword>
<protein>
    <recommendedName>
        <fullName evidence="6">Tyrosine-type recombinase/integrase</fullName>
    </recommendedName>
</protein>
<dbReference type="EMBL" id="BMWV01000011">
    <property type="protein sequence ID" value="GGY56923.1"/>
    <property type="molecule type" value="Genomic_DNA"/>
</dbReference>
<dbReference type="Proteomes" id="UP000292307">
    <property type="component" value="Chromosome"/>
</dbReference>
<dbReference type="Gene3D" id="1.10.443.10">
    <property type="entry name" value="Intergrase catalytic core"/>
    <property type="match status" value="1"/>
</dbReference>
<sequence>MRIRLSAEGQVTELGACIERLLARPVQAMNGRLISTEDGQPLAAKMLRDRFDAARVAAAAKAESAGLTDLAKRVRAFQFRDIRPKAASEIVSLDDANKLLGHSDNQITQRVYRRVGEVVKPTR</sequence>
<name>A0A411X1K6_9BURK</name>
<dbReference type="GO" id="GO:0003677">
    <property type="term" value="F:DNA binding"/>
    <property type="evidence" value="ECO:0007669"/>
    <property type="project" value="InterPro"/>
</dbReference>
<reference evidence="2" key="3">
    <citation type="submission" date="2022-12" db="EMBL/GenBank/DDBJ databases">
        <authorList>
            <person name="Sun Q."/>
            <person name="Kim S."/>
        </authorList>
    </citation>
    <scope>NUCLEOTIDE SEQUENCE</scope>
    <source>
        <strain evidence="2">KCTC 12343</strain>
    </source>
</reference>
<dbReference type="RefSeq" id="WP_131146969.1">
    <property type="nucleotide sequence ID" value="NZ_BMWV01000011.1"/>
</dbReference>
<dbReference type="SUPFAM" id="SSF56349">
    <property type="entry name" value="DNA breaking-rejoining enzymes"/>
    <property type="match status" value="1"/>
</dbReference>
<evidence type="ECO:0000313" key="3">
    <source>
        <dbReference type="EMBL" id="QBI02860.1"/>
    </source>
</evidence>
<dbReference type="GO" id="GO:0015074">
    <property type="term" value="P:DNA integration"/>
    <property type="evidence" value="ECO:0007669"/>
    <property type="project" value="InterPro"/>
</dbReference>
<dbReference type="InterPro" id="IPR013762">
    <property type="entry name" value="Integrase-like_cat_sf"/>
</dbReference>
<evidence type="ECO:0000313" key="2">
    <source>
        <dbReference type="EMBL" id="GGY56923.1"/>
    </source>
</evidence>
<dbReference type="AlphaFoldDB" id="A0A411X1K6"/>
<organism evidence="2 5">
    <name type="scientific">Pseudoduganella albidiflava</name>
    <dbReference type="NCBI Taxonomy" id="321983"/>
    <lineage>
        <taxon>Bacteria</taxon>
        <taxon>Pseudomonadati</taxon>
        <taxon>Pseudomonadota</taxon>
        <taxon>Betaproteobacteria</taxon>
        <taxon>Burkholderiales</taxon>
        <taxon>Oxalobacteraceae</taxon>
        <taxon>Telluria group</taxon>
        <taxon>Pseudoduganella</taxon>
    </lineage>
</organism>
<dbReference type="OrthoDB" id="662444at2"/>
<proteinExistence type="predicted"/>
<dbReference type="InterPro" id="IPR011010">
    <property type="entry name" value="DNA_brk_join_enz"/>
</dbReference>
<evidence type="ECO:0008006" key="6">
    <source>
        <dbReference type="Google" id="ProtNLM"/>
    </source>
</evidence>
<keyword evidence="4" id="KW-1185">Reference proteome</keyword>
<reference evidence="2" key="1">
    <citation type="journal article" date="2014" name="Int. J. Syst. Evol. Microbiol.">
        <title>Complete genome sequence of Corynebacterium casei LMG S-19264T (=DSM 44701T), isolated from a smear-ripened cheese.</title>
        <authorList>
            <consortium name="US DOE Joint Genome Institute (JGI-PGF)"/>
            <person name="Walter F."/>
            <person name="Albersmeier A."/>
            <person name="Kalinowski J."/>
            <person name="Ruckert C."/>
        </authorList>
    </citation>
    <scope>NUCLEOTIDE SEQUENCE</scope>
    <source>
        <strain evidence="2">KCTC 12343</strain>
    </source>
</reference>
<reference evidence="3 4" key="2">
    <citation type="submission" date="2019-02" db="EMBL/GenBank/DDBJ databases">
        <title>Draft Genome Sequences of Six Type Strains of the Genus Massilia.</title>
        <authorList>
            <person name="Miess H."/>
            <person name="Frediansyhah A."/>
            <person name="Gross H."/>
        </authorList>
    </citation>
    <scope>NUCLEOTIDE SEQUENCE [LARGE SCALE GENOMIC DNA]</scope>
    <source>
        <strain evidence="3 4">DSM 17472</strain>
    </source>
</reference>
<dbReference type="EMBL" id="CP036401">
    <property type="protein sequence ID" value="QBI02860.1"/>
    <property type="molecule type" value="Genomic_DNA"/>
</dbReference>
<accession>A0A411X1K6</accession>
<evidence type="ECO:0000313" key="5">
    <source>
        <dbReference type="Proteomes" id="UP000628442"/>
    </source>
</evidence>
<gene>
    <name evidence="3" type="ORF">EYF70_19915</name>
    <name evidence="2" type="ORF">GCM10007387_44350</name>
</gene>
<dbReference type="GO" id="GO:0006310">
    <property type="term" value="P:DNA recombination"/>
    <property type="evidence" value="ECO:0007669"/>
    <property type="project" value="UniProtKB-KW"/>
</dbReference>
<evidence type="ECO:0000256" key="1">
    <source>
        <dbReference type="ARBA" id="ARBA00023172"/>
    </source>
</evidence>